<evidence type="ECO:0000313" key="2">
    <source>
        <dbReference type="Proteomes" id="UP000198034"/>
    </source>
</evidence>
<protein>
    <submittedName>
        <fullName evidence="1">Uncharacterized protein</fullName>
    </submittedName>
</protein>
<dbReference type="EMBL" id="MTCY01000004">
    <property type="protein sequence ID" value="OWP79408.1"/>
    <property type="molecule type" value="Genomic_DNA"/>
</dbReference>
<comment type="caution">
    <text evidence="1">The sequence shown here is derived from an EMBL/GenBank/DDBJ whole genome shotgun (WGS) entry which is preliminary data.</text>
</comment>
<accession>A0A246GDL9</accession>
<sequence>MDDFANTTSGNLNKLQYNGLFEIWESFATETNILAVEMQARYIRDLMSLEANMDVIASSINKTIRPTVSNNRFFAISGGGQDIEANIVEYFMDLLAREKDTKYPMEQIELN</sequence>
<name>A0A246GDL9_9FLAO</name>
<reference evidence="1 2" key="1">
    <citation type="journal article" date="2017" name="Infect. Genet. Evol.">
        <title>Comparative genome analysis of fish pathogen Flavobacterium columnare reveals extensive sequence diversity within the species.</title>
        <authorList>
            <person name="Kayansamruaj P."/>
            <person name="Dong H.T."/>
            <person name="Hirono I."/>
            <person name="Kondo H."/>
            <person name="Senapin S."/>
            <person name="Rodkhum C."/>
        </authorList>
    </citation>
    <scope>NUCLEOTIDE SEQUENCE [LARGE SCALE GENOMIC DNA]</scope>
    <source>
        <strain evidence="1 2">1214</strain>
    </source>
</reference>
<organism evidence="1 2">
    <name type="scientific">Flavobacterium columnare</name>
    <dbReference type="NCBI Taxonomy" id="996"/>
    <lineage>
        <taxon>Bacteria</taxon>
        <taxon>Pseudomonadati</taxon>
        <taxon>Bacteroidota</taxon>
        <taxon>Flavobacteriia</taxon>
        <taxon>Flavobacteriales</taxon>
        <taxon>Flavobacteriaceae</taxon>
        <taxon>Flavobacterium</taxon>
    </lineage>
</organism>
<proteinExistence type="predicted"/>
<gene>
    <name evidence="1" type="ORF">BWK62_02625</name>
</gene>
<dbReference type="Proteomes" id="UP000198034">
    <property type="component" value="Unassembled WGS sequence"/>
</dbReference>
<dbReference type="AlphaFoldDB" id="A0A246GDL9"/>
<evidence type="ECO:0000313" key="1">
    <source>
        <dbReference type="EMBL" id="OWP79408.1"/>
    </source>
</evidence>